<dbReference type="EMBL" id="MU007064">
    <property type="protein sequence ID" value="KAF2426530.1"/>
    <property type="molecule type" value="Genomic_DNA"/>
</dbReference>
<organism evidence="1 2">
    <name type="scientific">Tothia fuscella</name>
    <dbReference type="NCBI Taxonomy" id="1048955"/>
    <lineage>
        <taxon>Eukaryota</taxon>
        <taxon>Fungi</taxon>
        <taxon>Dikarya</taxon>
        <taxon>Ascomycota</taxon>
        <taxon>Pezizomycotina</taxon>
        <taxon>Dothideomycetes</taxon>
        <taxon>Pleosporomycetidae</taxon>
        <taxon>Venturiales</taxon>
        <taxon>Cylindrosympodiaceae</taxon>
        <taxon>Tothia</taxon>
    </lineage>
</organism>
<accession>A0A9P4NLJ9</accession>
<dbReference type="Proteomes" id="UP000800235">
    <property type="component" value="Unassembled WGS sequence"/>
</dbReference>
<keyword evidence="2" id="KW-1185">Reference proteome</keyword>
<name>A0A9P4NLJ9_9PEZI</name>
<proteinExistence type="predicted"/>
<reference evidence="1" key="1">
    <citation type="journal article" date="2020" name="Stud. Mycol.">
        <title>101 Dothideomycetes genomes: a test case for predicting lifestyles and emergence of pathogens.</title>
        <authorList>
            <person name="Haridas S."/>
            <person name="Albert R."/>
            <person name="Binder M."/>
            <person name="Bloem J."/>
            <person name="Labutti K."/>
            <person name="Salamov A."/>
            <person name="Andreopoulos B."/>
            <person name="Baker S."/>
            <person name="Barry K."/>
            <person name="Bills G."/>
            <person name="Bluhm B."/>
            <person name="Cannon C."/>
            <person name="Castanera R."/>
            <person name="Culley D."/>
            <person name="Daum C."/>
            <person name="Ezra D."/>
            <person name="Gonzalez J."/>
            <person name="Henrissat B."/>
            <person name="Kuo A."/>
            <person name="Liang C."/>
            <person name="Lipzen A."/>
            <person name="Lutzoni F."/>
            <person name="Magnuson J."/>
            <person name="Mondo S."/>
            <person name="Nolan M."/>
            <person name="Ohm R."/>
            <person name="Pangilinan J."/>
            <person name="Park H.-J."/>
            <person name="Ramirez L."/>
            <person name="Alfaro M."/>
            <person name="Sun H."/>
            <person name="Tritt A."/>
            <person name="Yoshinaga Y."/>
            <person name="Zwiers L.-H."/>
            <person name="Turgeon B."/>
            <person name="Goodwin S."/>
            <person name="Spatafora J."/>
            <person name="Crous P."/>
            <person name="Grigoriev I."/>
        </authorList>
    </citation>
    <scope>NUCLEOTIDE SEQUENCE</scope>
    <source>
        <strain evidence="1">CBS 130266</strain>
    </source>
</reference>
<sequence>MKNLQQLELGAGRLLIDPLKFLELEGDMVSATNAQSLEVSNSVLAFKHLFHSLIAYEITMPCRTTLKLQGALVSSANLLQFLARHKDTIQNLEFVELATEFDGWQLVFRHLYLQNRVSNKLERVKWDKLAEGPRTAGRLHGGRIQTHHIPYQVSVAYHPFDANHPLYTYPQFIPGFDGQSSADVDNADERLNDELGRWVRLCVRHWRDLD</sequence>
<dbReference type="AlphaFoldDB" id="A0A9P4NLJ9"/>
<protein>
    <submittedName>
        <fullName evidence="1">Uncharacterized protein</fullName>
    </submittedName>
</protein>
<evidence type="ECO:0000313" key="1">
    <source>
        <dbReference type="EMBL" id="KAF2426530.1"/>
    </source>
</evidence>
<comment type="caution">
    <text evidence="1">The sequence shown here is derived from an EMBL/GenBank/DDBJ whole genome shotgun (WGS) entry which is preliminary data.</text>
</comment>
<gene>
    <name evidence="1" type="ORF">EJ08DRAFT_699994</name>
</gene>
<evidence type="ECO:0000313" key="2">
    <source>
        <dbReference type="Proteomes" id="UP000800235"/>
    </source>
</evidence>